<reference evidence="1" key="1">
    <citation type="submission" date="2020-10" db="EMBL/GenBank/DDBJ databases">
        <title>Unveiling of a novel bifunctional photoreceptor, Dualchrome1, isolated from a cosmopolitan green alga.</title>
        <authorList>
            <person name="Suzuki S."/>
            <person name="Kawachi M."/>
        </authorList>
    </citation>
    <scope>NUCLEOTIDE SEQUENCE</scope>
    <source>
        <strain evidence="1">NIES 2893</strain>
    </source>
</reference>
<dbReference type="AlphaFoldDB" id="A0A830HWU2"/>
<evidence type="ECO:0000313" key="1">
    <source>
        <dbReference type="EMBL" id="GHP11916.1"/>
    </source>
</evidence>
<gene>
    <name evidence="1" type="ORF">PPROV_001064300</name>
</gene>
<keyword evidence="2" id="KW-1185">Reference proteome</keyword>
<comment type="caution">
    <text evidence="1">The sequence shown here is derived from an EMBL/GenBank/DDBJ whole genome shotgun (WGS) entry which is preliminary data.</text>
</comment>
<accession>A0A830HWU2</accession>
<name>A0A830HWU2_9CHLO</name>
<dbReference type="Proteomes" id="UP000660262">
    <property type="component" value="Unassembled WGS sequence"/>
</dbReference>
<proteinExistence type="predicted"/>
<evidence type="ECO:0000313" key="2">
    <source>
        <dbReference type="Proteomes" id="UP000660262"/>
    </source>
</evidence>
<protein>
    <submittedName>
        <fullName evidence="1">Uncharacterized protein</fullName>
    </submittedName>
</protein>
<sequence>MAPLVTRPRVRMAPLVTRQQARIRMQPRIVSSNSLGGGGGRSGGHGNGRRLLLGLGMTAVSGLLFPSHAFARRLVDHSNFHIDNEFYSEGAHRFVDDNHITLEQAGCDDVKSQQGKIKCMKKARLEQLRVQAERIGSVGAGLGLRGGR</sequence>
<organism evidence="1 2">
    <name type="scientific">Pycnococcus provasolii</name>
    <dbReference type="NCBI Taxonomy" id="41880"/>
    <lineage>
        <taxon>Eukaryota</taxon>
        <taxon>Viridiplantae</taxon>
        <taxon>Chlorophyta</taxon>
        <taxon>Pseudoscourfieldiophyceae</taxon>
        <taxon>Pseudoscourfieldiales</taxon>
        <taxon>Pycnococcaceae</taxon>
        <taxon>Pycnococcus</taxon>
    </lineage>
</organism>
<dbReference type="EMBL" id="BNJQ01000037">
    <property type="protein sequence ID" value="GHP11916.1"/>
    <property type="molecule type" value="Genomic_DNA"/>
</dbReference>